<proteinExistence type="predicted"/>
<feature type="compositionally biased region" description="Polar residues" evidence="1">
    <location>
        <begin position="82"/>
        <end position="99"/>
    </location>
</feature>
<feature type="compositionally biased region" description="Basic residues" evidence="1">
    <location>
        <begin position="126"/>
        <end position="142"/>
    </location>
</feature>
<sequence>MRERGERRRAHAHGERDRDGERNDTGERKISTLPLHIHTVSLYTTHSTHSIIYTPSSLIRPTDRPSVRSLVRPRSAQRVYRNRQQQPDNKQTETEPQSANKRKRKRKKRCAEMYRRAEKCNMRRNRDSKKKRRGKEIRRKER</sequence>
<dbReference type="RefSeq" id="XP_033401636.1">
    <property type="nucleotide sequence ID" value="XM_033534936.1"/>
</dbReference>
<feature type="region of interest" description="Disordered" evidence="1">
    <location>
        <begin position="1"/>
        <end position="30"/>
    </location>
</feature>
<keyword evidence="3" id="KW-1185">Reference proteome</keyword>
<evidence type="ECO:0000256" key="1">
    <source>
        <dbReference type="SAM" id="MobiDB-lite"/>
    </source>
</evidence>
<feature type="compositionally biased region" description="Basic residues" evidence="1">
    <location>
        <begin position="100"/>
        <end position="109"/>
    </location>
</feature>
<name>A0A6A6BRS9_9PEZI</name>
<gene>
    <name evidence="2" type="ORF">K452DRAFT_103487</name>
</gene>
<reference evidence="2" key="1">
    <citation type="journal article" date="2020" name="Stud. Mycol.">
        <title>101 Dothideomycetes genomes: a test case for predicting lifestyles and emergence of pathogens.</title>
        <authorList>
            <person name="Haridas S."/>
            <person name="Albert R."/>
            <person name="Binder M."/>
            <person name="Bloem J."/>
            <person name="Labutti K."/>
            <person name="Salamov A."/>
            <person name="Andreopoulos B."/>
            <person name="Baker S."/>
            <person name="Barry K."/>
            <person name="Bills G."/>
            <person name="Bluhm B."/>
            <person name="Cannon C."/>
            <person name="Castanera R."/>
            <person name="Culley D."/>
            <person name="Daum C."/>
            <person name="Ezra D."/>
            <person name="Gonzalez J."/>
            <person name="Henrissat B."/>
            <person name="Kuo A."/>
            <person name="Liang C."/>
            <person name="Lipzen A."/>
            <person name="Lutzoni F."/>
            <person name="Magnuson J."/>
            <person name="Mondo S."/>
            <person name="Nolan M."/>
            <person name="Ohm R."/>
            <person name="Pangilinan J."/>
            <person name="Park H.-J."/>
            <person name="Ramirez L."/>
            <person name="Alfaro M."/>
            <person name="Sun H."/>
            <person name="Tritt A."/>
            <person name="Yoshinaga Y."/>
            <person name="Zwiers L.-H."/>
            <person name="Turgeon B."/>
            <person name="Goodwin S."/>
            <person name="Spatafora J."/>
            <person name="Crous P."/>
            <person name="Grigoriev I."/>
        </authorList>
    </citation>
    <scope>NUCLEOTIDE SEQUENCE</scope>
    <source>
        <strain evidence="2">CBS 121167</strain>
    </source>
</reference>
<evidence type="ECO:0000313" key="2">
    <source>
        <dbReference type="EMBL" id="KAF2145924.1"/>
    </source>
</evidence>
<dbReference type="AlphaFoldDB" id="A0A6A6BRS9"/>
<feature type="region of interest" description="Disordered" evidence="1">
    <location>
        <begin position="56"/>
        <end position="142"/>
    </location>
</feature>
<dbReference type="Proteomes" id="UP000799438">
    <property type="component" value="Unassembled WGS sequence"/>
</dbReference>
<evidence type="ECO:0000313" key="3">
    <source>
        <dbReference type="Proteomes" id="UP000799438"/>
    </source>
</evidence>
<accession>A0A6A6BRS9</accession>
<organism evidence="2 3">
    <name type="scientific">Aplosporella prunicola CBS 121167</name>
    <dbReference type="NCBI Taxonomy" id="1176127"/>
    <lineage>
        <taxon>Eukaryota</taxon>
        <taxon>Fungi</taxon>
        <taxon>Dikarya</taxon>
        <taxon>Ascomycota</taxon>
        <taxon>Pezizomycotina</taxon>
        <taxon>Dothideomycetes</taxon>
        <taxon>Dothideomycetes incertae sedis</taxon>
        <taxon>Botryosphaeriales</taxon>
        <taxon>Aplosporellaceae</taxon>
        <taxon>Aplosporella</taxon>
    </lineage>
</organism>
<protein>
    <submittedName>
        <fullName evidence="2">Uncharacterized protein</fullName>
    </submittedName>
</protein>
<dbReference type="GeneID" id="54292427"/>
<dbReference type="EMBL" id="ML995476">
    <property type="protein sequence ID" value="KAF2145924.1"/>
    <property type="molecule type" value="Genomic_DNA"/>
</dbReference>
<feature type="compositionally biased region" description="Basic and acidic residues" evidence="1">
    <location>
        <begin position="110"/>
        <end position="125"/>
    </location>
</feature>